<protein>
    <submittedName>
        <fullName evidence="3">Xaa-Pro dipeptidase</fullName>
        <ecNumber evidence="3">3.4.13.9</ecNumber>
    </submittedName>
</protein>
<feature type="domain" description="Peptidase M24" evidence="1">
    <location>
        <begin position="138"/>
        <end position="339"/>
    </location>
</feature>
<dbReference type="Pfam" id="PF00557">
    <property type="entry name" value="Peptidase_M24"/>
    <property type="match status" value="1"/>
</dbReference>
<dbReference type="InterPro" id="IPR000587">
    <property type="entry name" value="Creatinase_N"/>
</dbReference>
<feature type="domain" description="Creatinase N-terminal" evidence="2">
    <location>
        <begin position="15"/>
        <end position="111"/>
    </location>
</feature>
<evidence type="ECO:0000313" key="4">
    <source>
        <dbReference type="Proteomes" id="UP000094067"/>
    </source>
</evidence>
<sequence length="356" mass="40004">MDKRIEILMNNLPDDMDAALLSGYDILRYYTRQSVPDSFLMVTRSSAWFFASPLCRDKAGNIEDVVYVEGNRILPRLAEILEKEKDNIKTIAVQADQMTVAELEQLQKTVPCRVTADGRLDEILYQQSCRKTAEEIQAVQDAQDAADKMFTEVLNYVHAGMDDMELQKIVGVLLRDFGSQRASFDHVTGVGVNTSMPHVRPDGTVIQPGDFVMLDVGATIDGYGSDMTRMFAVEYADDRKREIYDIVRQAQKAGCDAIELGKPCCEIDRASRDIIERAGYGQYYMHGLGHSIGIPVPRGPRFNQTDRTPVFSGLIMTVEPGIYLPGEFGVRIEDMLYIGEDEIRNMTHSTHELIIV</sequence>
<dbReference type="RefSeq" id="WP_050018817.1">
    <property type="nucleotide sequence ID" value="NZ_MCGH01000001.1"/>
</dbReference>
<dbReference type="InterPro" id="IPR050659">
    <property type="entry name" value="Peptidase_M24B"/>
</dbReference>
<dbReference type="InterPro" id="IPR000994">
    <property type="entry name" value="Pept_M24"/>
</dbReference>
<evidence type="ECO:0000259" key="2">
    <source>
        <dbReference type="Pfam" id="PF01321"/>
    </source>
</evidence>
<dbReference type="PRINTS" id="PR00599">
    <property type="entry name" value="MAPEPTIDASE"/>
</dbReference>
<dbReference type="EMBL" id="MCGH01000001">
    <property type="protein sequence ID" value="ODM08776.1"/>
    <property type="molecule type" value="Genomic_DNA"/>
</dbReference>
<dbReference type="Gene3D" id="3.90.230.10">
    <property type="entry name" value="Creatinase/methionine aminopeptidase superfamily"/>
    <property type="match status" value="1"/>
</dbReference>
<keyword evidence="3" id="KW-0645">Protease</keyword>
<dbReference type="AlphaFoldDB" id="A0A1E3AKY2"/>
<dbReference type="Pfam" id="PF01321">
    <property type="entry name" value="Creatinase_N"/>
    <property type="match status" value="1"/>
</dbReference>
<dbReference type="PATRIC" id="fig|1432052.4.peg.456"/>
<dbReference type="GO" id="GO:0008235">
    <property type="term" value="F:metalloexopeptidase activity"/>
    <property type="evidence" value="ECO:0007669"/>
    <property type="project" value="UniProtKB-ARBA"/>
</dbReference>
<dbReference type="GO" id="GO:0004177">
    <property type="term" value="F:aminopeptidase activity"/>
    <property type="evidence" value="ECO:0007669"/>
    <property type="project" value="UniProtKB-ARBA"/>
</dbReference>
<keyword evidence="3" id="KW-0378">Hydrolase</keyword>
<proteinExistence type="predicted"/>
<evidence type="ECO:0000313" key="3">
    <source>
        <dbReference type="EMBL" id="ODM08776.1"/>
    </source>
</evidence>
<dbReference type="PANTHER" id="PTHR46112:SF3">
    <property type="entry name" value="AMINOPEPTIDASE YPDF"/>
    <property type="match status" value="1"/>
</dbReference>
<keyword evidence="3" id="KW-0224">Dipeptidase</keyword>
<dbReference type="InterPro" id="IPR001714">
    <property type="entry name" value="Pept_M24_MAP"/>
</dbReference>
<dbReference type="InterPro" id="IPR029149">
    <property type="entry name" value="Creatin/AminoP/Spt16_N"/>
</dbReference>
<dbReference type="EC" id="3.4.13.9" evidence="3"/>
<dbReference type="SUPFAM" id="SSF55920">
    <property type="entry name" value="Creatinase/aminopeptidase"/>
    <property type="match status" value="1"/>
</dbReference>
<name>A0A1E3AKY2_9FIRM</name>
<reference evidence="3 4" key="1">
    <citation type="submission" date="2016-07" db="EMBL/GenBank/DDBJ databases">
        <title>Characterization of isolates of Eisenbergiella tayi derived from blood cultures, using whole genome sequencing.</title>
        <authorList>
            <person name="Burdz T."/>
            <person name="Wiebe D."/>
            <person name="Huynh C."/>
            <person name="Bernard K."/>
        </authorList>
    </citation>
    <scope>NUCLEOTIDE SEQUENCE [LARGE SCALE GENOMIC DNA]</scope>
    <source>
        <strain evidence="3 4">NML 110608</strain>
    </source>
</reference>
<evidence type="ECO:0000259" key="1">
    <source>
        <dbReference type="Pfam" id="PF00557"/>
    </source>
</evidence>
<accession>A0A1E3AKY2</accession>
<organism evidence="3 4">
    <name type="scientific">Eisenbergiella tayi</name>
    <dbReference type="NCBI Taxonomy" id="1432052"/>
    <lineage>
        <taxon>Bacteria</taxon>
        <taxon>Bacillati</taxon>
        <taxon>Bacillota</taxon>
        <taxon>Clostridia</taxon>
        <taxon>Lachnospirales</taxon>
        <taxon>Lachnospiraceae</taxon>
        <taxon>Eisenbergiella</taxon>
    </lineage>
</organism>
<dbReference type="GO" id="GO:0102009">
    <property type="term" value="F:proline dipeptidase activity"/>
    <property type="evidence" value="ECO:0007669"/>
    <property type="project" value="UniProtKB-EC"/>
</dbReference>
<dbReference type="SUPFAM" id="SSF53092">
    <property type="entry name" value="Creatinase/prolidase N-terminal domain"/>
    <property type="match status" value="1"/>
</dbReference>
<dbReference type="Gene3D" id="3.40.350.10">
    <property type="entry name" value="Creatinase/prolidase N-terminal domain"/>
    <property type="match status" value="1"/>
</dbReference>
<comment type="caution">
    <text evidence="3">The sequence shown here is derived from an EMBL/GenBank/DDBJ whole genome shotgun (WGS) entry which is preliminary data.</text>
</comment>
<dbReference type="Proteomes" id="UP000094067">
    <property type="component" value="Unassembled WGS sequence"/>
</dbReference>
<gene>
    <name evidence="3" type="primary">pepQ</name>
    <name evidence="3" type="ORF">BEI61_00405</name>
</gene>
<dbReference type="PANTHER" id="PTHR46112">
    <property type="entry name" value="AMINOPEPTIDASE"/>
    <property type="match status" value="1"/>
</dbReference>
<dbReference type="InterPro" id="IPR036005">
    <property type="entry name" value="Creatinase/aminopeptidase-like"/>
</dbReference>